<evidence type="ECO:0000256" key="8">
    <source>
        <dbReference type="ARBA" id="ARBA00022989"/>
    </source>
</evidence>
<comment type="caution">
    <text evidence="12">The sequence shown here is derived from an EMBL/GenBank/DDBJ whole genome shotgun (WGS) entry which is preliminary data.</text>
</comment>
<dbReference type="GO" id="GO:0009252">
    <property type="term" value="P:peptidoglycan biosynthetic process"/>
    <property type="evidence" value="ECO:0007669"/>
    <property type="project" value="UniProtKB-KW"/>
</dbReference>
<evidence type="ECO:0000256" key="3">
    <source>
        <dbReference type="ARBA" id="ARBA00022676"/>
    </source>
</evidence>
<evidence type="ECO:0000256" key="1">
    <source>
        <dbReference type="ARBA" id="ARBA00004141"/>
    </source>
</evidence>
<dbReference type="NCBIfam" id="TIGR02210">
    <property type="entry name" value="rodA_shape"/>
    <property type="match status" value="1"/>
</dbReference>
<sequence length="389" mass="44189">MNKNDYGILIIAVIISLIGLAMIFSTGGFNYLSRQALWLGIATLICFGLDRFSTRFWQTFALPIYIITCISALFVLFYASGYPRRWFNISFFSFQPSEFAKIGTILFLASYLSERKKLEKFTDFFIPLVIIAIPSLLIFVEPDLGAAQIFFPIMCIMLFWAGMPFEKILIFFSPVISAITSFSIYVWLGFMIIFGIFVYSRKKLTEILYHFIVNPIAGLITPLIWHSLKSYQQKRIIAFLSPWVDPQGISWQSIQSKIAIGSGRLFGKGFLSGTQKKLEFLPERHTDFIFSCIGEEFGLVGILITGLLYIFLFYKLLRIARETKNKFLSLVVIGIMSWFWYQTFINAGMTLGILPITGVPLPFISYGGSALLSCFIGIGIVLSIIRGKY</sequence>
<dbReference type="EMBL" id="DTHJ01000088">
    <property type="protein sequence ID" value="HHS62832.1"/>
    <property type="molecule type" value="Genomic_DNA"/>
</dbReference>
<feature type="transmembrane region" description="Helical" evidence="11">
    <location>
        <begin position="91"/>
        <end position="112"/>
    </location>
</feature>
<feature type="transmembrane region" description="Helical" evidence="11">
    <location>
        <begin position="326"/>
        <end position="343"/>
    </location>
</feature>
<dbReference type="Pfam" id="PF01098">
    <property type="entry name" value="FTSW_RODA_SPOVE"/>
    <property type="match status" value="2"/>
</dbReference>
<feature type="transmembrane region" description="Helical" evidence="11">
    <location>
        <begin position="171"/>
        <end position="200"/>
    </location>
</feature>
<accession>A0A7C6AG38</accession>
<dbReference type="GO" id="GO:0051301">
    <property type="term" value="P:cell division"/>
    <property type="evidence" value="ECO:0007669"/>
    <property type="project" value="InterPro"/>
</dbReference>
<keyword evidence="7" id="KW-0573">Peptidoglycan synthesis</keyword>
<feature type="transmembrane region" description="Helical" evidence="11">
    <location>
        <begin position="6"/>
        <end position="24"/>
    </location>
</feature>
<dbReference type="AlphaFoldDB" id="A0A7C6AG38"/>
<evidence type="ECO:0000256" key="4">
    <source>
        <dbReference type="ARBA" id="ARBA00022679"/>
    </source>
</evidence>
<keyword evidence="10" id="KW-0961">Cell wall biogenesis/degradation</keyword>
<dbReference type="InterPro" id="IPR018365">
    <property type="entry name" value="Cell_cycle_FtsW-rel_CS"/>
</dbReference>
<dbReference type="GO" id="GO:0008360">
    <property type="term" value="P:regulation of cell shape"/>
    <property type="evidence" value="ECO:0007669"/>
    <property type="project" value="UniProtKB-KW"/>
</dbReference>
<evidence type="ECO:0000313" key="12">
    <source>
        <dbReference type="EMBL" id="HHS62832.1"/>
    </source>
</evidence>
<keyword evidence="4" id="KW-0808">Transferase</keyword>
<feature type="transmembrane region" description="Helical" evidence="11">
    <location>
        <begin position="147"/>
        <end position="165"/>
    </location>
</feature>
<feature type="transmembrane region" description="Helical" evidence="11">
    <location>
        <begin position="60"/>
        <end position="79"/>
    </location>
</feature>
<evidence type="ECO:0000256" key="2">
    <source>
        <dbReference type="ARBA" id="ARBA00022475"/>
    </source>
</evidence>
<feature type="transmembrane region" description="Helical" evidence="11">
    <location>
        <begin position="288"/>
        <end position="314"/>
    </location>
</feature>
<keyword evidence="8 11" id="KW-1133">Transmembrane helix</keyword>
<proteinExistence type="predicted"/>
<evidence type="ECO:0000256" key="6">
    <source>
        <dbReference type="ARBA" id="ARBA00022960"/>
    </source>
</evidence>
<keyword evidence="2" id="KW-1003">Cell membrane</keyword>
<keyword evidence="6" id="KW-0133">Cell shape</keyword>
<evidence type="ECO:0000256" key="10">
    <source>
        <dbReference type="ARBA" id="ARBA00023316"/>
    </source>
</evidence>
<evidence type="ECO:0000256" key="7">
    <source>
        <dbReference type="ARBA" id="ARBA00022984"/>
    </source>
</evidence>
<reference evidence="12" key="1">
    <citation type="journal article" date="2020" name="mSystems">
        <title>Genome- and Community-Level Interaction Insights into Carbon Utilization and Element Cycling Functions of Hydrothermarchaeota in Hydrothermal Sediment.</title>
        <authorList>
            <person name="Zhou Z."/>
            <person name="Liu Y."/>
            <person name="Xu W."/>
            <person name="Pan J."/>
            <person name="Luo Z.H."/>
            <person name="Li M."/>
        </authorList>
    </citation>
    <scope>NUCLEOTIDE SEQUENCE [LARGE SCALE GENOMIC DNA]</scope>
    <source>
        <strain evidence="12">SpSt-783</strain>
    </source>
</reference>
<gene>
    <name evidence="12" type="primary">rodA</name>
    <name evidence="12" type="ORF">ENV70_04360</name>
</gene>
<protein>
    <submittedName>
        <fullName evidence="12">Rod shape-determining protein RodA</fullName>
    </submittedName>
</protein>
<dbReference type="InterPro" id="IPR011923">
    <property type="entry name" value="RodA/MrdB"/>
</dbReference>
<keyword evidence="9 11" id="KW-0472">Membrane</keyword>
<feature type="transmembrane region" description="Helical" evidence="11">
    <location>
        <begin position="124"/>
        <end position="140"/>
    </location>
</feature>
<feature type="transmembrane region" description="Helical" evidence="11">
    <location>
        <begin position="363"/>
        <end position="385"/>
    </location>
</feature>
<keyword evidence="3" id="KW-0328">Glycosyltransferase</keyword>
<feature type="transmembrane region" description="Helical" evidence="11">
    <location>
        <begin position="207"/>
        <end position="225"/>
    </location>
</feature>
<keyword evidence="5 11" id="KW-0812">Transmembrane</keyword>
<name>A0A7C6AG38_UNCW3</name>
<dbReference type="PANTHER" id="PTHR30474:SF1">
    <property type="entry name" value="PEPTIDOGLYCAN GLYCOSYLTRANSFERASE MRDB"/>
    <property type="match status" value="1"/>
</dbReference>
<evidence type="ECO:0000256" key="5">
    <source>
        <dbReference type="ARBA" id="ARBA00022692"/>
    </source>
</evidence>
<dbReference type="GO" id="GO:0015648">
    <property type="term" value="F:lipid-linked peptidoglycan transporter activity"/>
    <property type="evidence" value="ECO:0007669"/>
    <property type="project" value="TreeGrafter"/>
</dbReference>
<evidence type="ECO:0000256" key="9">
    <source>
        <dbReference type="ARBA" id="ARBA00023136"/>
    </source>
</evidence>
<dbReference type="InterPro" id="IPR001182">
    <property type="entry name" value="FtsW/RodA"/>
</dbReference>
<dbReference type="GO" id="GO:0071555">
    <property type="term" value="P:cell wall organization"/>
    <property type="evidence" value="ECO:0007669"/>
    <property type="project" value="UniProtKB-KW"/>
</dbReference>
<dbReference type="GO" id="GO:0032153">
    <property type="term" value="C:cell division site"/>
    <property type="evidence" value="ECO:0007669"/>
    <property type="project" value="TreeGrafter"/>
</dbReference>
<comment type="subcellular location">
    <subcellularLocation>
        <location evidence="1">Membrane</location>
        <topology evidence="1">Multi-pass membrane protein</topology>
    </subcellularLocation>
</comment>
<dbReference type="NCBIfam" id="NF037961">
    <property type="entry name" value="RodA_shape"/>
    <property type="match status" value="1"/>
</dbReference>
<evidence type="ECO:0000256" key="11">
    <source>
        <dbReference type="SAM" id="Phobius"/>
    </source>
</evidence>
<organism evidence="12">
    <name type="scientific">candidate division WOR-3 bacterium</name>
    <dbReference type="NCBI Taxonomy" id="2052148"/>
    <lineage>
        <taxon>Bacteria</taxon>
        <taxon>Bacteria division WOR-3</taxon>
    </lineage>
</organism>
<dbReference type="GO" id="GO:0005886">
    <property type="term" value="C:plasma membrane"/>
    <property type="evidence" value="ECO:0007669"/>
    <property type="project" value="TreeGrafter"/>
</dbReference>
<dbReference type="PROSITE" id="PS00428">
    <property type="entry name" value="FTSW_RODA_SPOVE"/>
    <property type="match status" value="1"/>
</dbReference>
<dbReference type="GO" id="GO:0016757">
    <property type="term" value="F:glycosyltransferase activity"/>
    <property type="evidence" value="ECO:0007669"/>
    <property type="project" value="UniProtKB-KW"/>
</dbReference>
<dbReference type="PANTHER" id="PTHR30474">
    <property type="entry name" value="CELL CYCLE PROTEIN"/>
    <property type="match status" value="1"/>
</dbReference>